<name>A0A656QSQ8_9BURK</name>
<evidence type="ECO:0000313" key="1">
    <source>
        <dbReference type="EMBL" id="KDR31979.1"/>
    </source>
</evidence>
<dbReference type="Pfam" id="PF13602">
    <property type="entry name" value="ADH_zinc_N_2"/>
    <property type="match status" value="1"/>
</dbReference>
<dbReference type="EMBL" id="JFHD01000004">
    <property type="protein sequence ID" value="KDR31979.1"/>
    <property type="molecule type" value="Genomic_DNA"/>
</dbReference>
<comment type="caution">
    <text evidence="1">The sequence shown here is derived from an EMBL/GenBank/DDBJ whole genome shotgun (WGS) entry which is preliminary data.</text>
</comment>
<gene>
    <name evidence="1" type="ORF">BG60_25335</name>
</gene>
<dbReference type="Gene3D" id="3.90.180.10">
    <property type="entry name" value="Medium-chain alcohol dehydrogenases, catalytic domain"/>
    <property type="match status" value="1"/>
</dbReference>
<accession>A0A656QSQ8</accession>
<dbReference type="Proteomes" id="UP000027451">
    <property type="component" value="Unassembled WGS sequence"/>
</dbReference>
<evidence type="ECO:0000313" key="2">
    <source>
        <dbReference type="Proteomes" id="UP000027451"/>
    </source>
</evidence>
<keyword evidence="2" id="KW-1185">Reference proteome</keyword>
<proteinExistence type="predicted"/>
<organism evidence="1 2">
    <name type="scientific">Caballeronia zhejiangensis</name>
    <dbReference type="NCBI Taxonomy" id="871203"/>
    <lineage>
        <taxon>Bacteria</taxon>
        <taxon>Pseudomonadati</taxon>
        <taxon>Pseudomonadota</taxon>
        <taxon>Betaproteobacteria</taxon>
        <taxon>Burkholderiales</taxon>
        <taxon>Burkholderiaceae</taxon>
        <taxon>Caballeronia</taxon>
    </lineage>
</organism>
<sequence>MDSTYPLARATDAHRRMESSTNVGKIILSAATAISQA</sequence>
<protein>
    <submittedName>
        <fullName evidence="1">NAD(P)H-quinone oxidoreductase</fullName>
    </submittedName>
</protein>
<dbReference type="AlphaFoldDB" id="A0A656QSQ8"/>
<reference evidence="1 2" key="1">
    <citation type="submission" date="2014-03" db="EMBL/GenBank/DDBJ databases">
        <title>Draft Genome Sequences of Four Burkholderia Strains.</title>
        <authorList>
            <person name="Liu X.Y."/>
            <person name="Li C.X."/>
            <person name="Xu J.H."/>
        </authorList>
    </citation>
    <scope>NUCLEOTIDE SEQUENCE [LARGE SCALE GENOMIC DNA]</scope>
    <source>
        <strain evidence="1 2">OP-1</strain>
    </source>
</reference>